<dbReference type="GO" id="GO:0006310">
    <property type="term" value="P:DNA recombination"/>
    <property type="evidence" value="ECO:0007669"/>
    <property type="project" value="UniProtKB-KW"/>
</dbReference>
<reference evidence="3" key="1">
    <citation type="submission" date="2022-08" db="EMBL/GenBank/DDBJ databases">
        <authorList>
            <consortium name="DOE Joint Genome Institute"/>
            <person name="Min B."/>
            <person name="Riley R."/>
            <person name="Sierra-Patev S."/>
            <person name="Naranjo-Ortiz M."/>
            <person name="Looney B."/>
            <person name="Konkel Z."/>
            <person name="Slot J.C."/>
            <person name="Sakamoto Y."/>
            <person name="Steenwyk J.L."/>
            <person name="Rokas A."/>
            <person name="Carro J."/>
            <person name="Camarero S."/>
            <person name="Ferreira P."/>
            <person name="Molpeceres G."/>
            <person name="Ruiz-Duenas F.J."/>
            <person name="Serrano A."/>
            <person name="Henrissat B."/>
            <person name="Drula E."/>
            <person name="Hughes K.W."/>
            <person name="Mata J.L."/>
            <person name="Ishikawa N.K."/>
            <person name="Vargas-Isla R."/>
            <person name="Ushijima S."/>
            <person name="Smith C.A."/>
            <person name="Ahrendt S."/>
            <person name="Andreopoulos W."/>
            <person name="He G."/>
            <person name="Labutti K."/>
            <person name="Lipzen A."/>
            <person name="Ng V."/>
            <person name="Sandor L."/>
            <person name="Barry K."/>
            <person name="Martinez A.T."/>
            <person name="Xiao Y."/>
            <person name="Gibbons J.G."/>
            <person name="Terashima K."/>
            <person name="Hibbett D.S."/>
            <person name="Grigoriev I.V."/>
        </authorList>
    </citation>
    <scope>NUCLEOTIDE SEQUENCE</scope>
    <source>
        <strain evidence="3">TFB9207</strain>
    </source>
</reference>
<dbReference type="GO" id="GO:0015074">
    <property type="term" value="P:DNA integration"/>
    <property type="evidence" value="ECO:0007669"/>
    <property type="project" value="InterPro"/>
</dbReference>
<dbReference type="AlphaFoldDB" id="A0AA38NWU0"/>
<dbReference type="InterPro" id="IPR052925">
    <property type="entry name" value="Phage_Integrase-like_Recomb"/>
</dbReference>
<name>A0AA38NWU0_9AGAR</name>
<dbReference type="InterPro" id="IPR011010">
    <property type="entry name" value="DNA_brk_join_enz"/>
</dbReference>
<dbReference type="Proteomes" id="UP001163846">
    <property type="component" value="Unassembled WGS sequence"/>
</dbReference>
<evidence type="ECO:0000313" key="4">
    <source>
        <dbReference type="Proteomes" id="UP001163846"/>
    </source>
</evidence>
<gene>
    <name evidence="3" type="ORF">F5878DRAFT_548800</name>
</gene>
<dbReference type="EMBL" id="MU807123">
    <property type="protein sequence ID" value="KAJ3832000.1"/>
    <property type="molecule type" value="Genomic_DNA"/>
</dbReference>
<dbReference type="PANTHER" id="PTHR34605:SF3">
    <property type="entry name" value="P CELL-TYPE AGGLUTINATION PROTEIN MAP4-LIKE-RELATED"/>
    <property type="match status" value="1"/>
</dbReference>
<dbReference type="GO" id="GO:0003677">
    <property type="term" value="F:DNA binding"/>
    <property type="evidence" value="ECO:0007669"/>
    <property type="project" value="UniProtKB-KW"/>
</dbReference>
<dbReference type="SUPFAM" id="SSF47823">
    <property type="entry name" value="lambda integrase-like, N-terminal domain"/>
    <property type="match status" value="1"/>
</dbReference>
<sequence>MNESVSPETLARQHRQVDHFISFCVDRNLQPVDISPPGEPLLCDYAHSFAGKVSGATARSYITAVKKWSLLRGFRWTGGVYLERTLKGVENRTPSSSIQEERSPVREEHLQVLQEQARQTPNDGFIRCRNAAAFVMFYGQMRAGEALSKNVEVDKYESHLPRVKDLAAPNDRGARILKLPKTKTQRIRGDQVIISPLNLSTSPTWAIRKHIEVNSLQGNDPLFAYRDTAGVLHVLTKKLFLKSCNEDWRPRQIPCMTGHCFRIGGTTHYLLSGVAPDVVKALGRWRSDTFLRYWRNIEELARVHLPVAGR</sequence>
<dbReference type="Gene3D" id="1.10.150.130">
    <property type="match status" value="1"/>
</dbReference>
<organism evidence="3 4">
    <name type="scientific">Lentinula raphanica</name>
    <dbReference type="NCBI Taxonomy" id="153919"/>
    <lineage>
        <taxon>Eukaryota</taxon>
        <taxon>Fungi</taxon>
        <taxon>Dikarya</taxon>
        <taxon>Basidiomycota</taxon>
        <taxon>Agaricomycotina</taxon>
        <taxon>Agaricomycetes</taxon>
        <taxon>Agaricomycetidae</taxon>
        <taxon>Agaricales</taxon>
        <taxon>Marasmiineae</taxon>
        <taxon>Omphalotaceae</taxon>
        <taxon>Lentinula</taxon>
    </lineage>
</organism>
<accession>A0AA38NWU0</accession>
<evidence type="ECO:0000313" key="3">
    <source>
        <dbReference type="EMBL" id="KAJ3832000.1"/>
    </source>
</evidence>
<evidence type="ECO:0000256" key="1">
    <source>
        <dbReference type="ARBA" id="ARBA00023125"/>
    </source>
</evidence>
<dbReference type="PANTHER" id="PTHR34605">
    <property type="entry name" value="PHAGE_INTEGRASE DOMAIN-CONTAINING PROTEIN"/>
    <property type="match status" value="1"/>
</dbReference>
<comment type="caution">
    <text evidence="3">The sequence shown here is derived from an EMBL/GenBank/DDBJ whole genome shotgun (WGS) entry which is preliminary data.</text>
</comment>
<proteinExistence type="predicted"/>
<dbReference type="SUPFAM" id="SSF56349">
    <property type="entry name" value="DNA breaking-rejoining enzymes"/>
    <property type="match status" value="1"/>
</dbReference>
<dbReference type="InterPro" id="IPR010998">
    <property type="entry name" value="Integrase_recombinase_N"/>
</dbReference>
<protein>
    <recommendedName>
        <fullName evidence="5">DNA breaking-rejoining enzyme</fullName>
    </recommendedName>
</protein>
<evidence type="ECO:0008006" key="5">
    <source>
        <dbReference type="Google" id="ProtNLM"/>
    </source>
</evidence>
<keyword evidence="4" id="KW-1185">Reference proteome</keyword>
<dbReference type="InterPro" id="IPR013762">
    <property type="entry name" value="Integrase-like_cat_sf"/>
</dbReference>
<evidence type="ECO:0000256" key="2">
    <source>
        <dbReference type="ARBA" id="ARBA00023172"/>
    </source>
</evidence>
<dbReference type="Gene3D" id="1.10.443.10">
    <property type="entry name" value="Intergrase catalytic core"/>
    <property type="match status" value="1"/>
</dbReference>
<keyword evidence="1" id="KW-0238">DNA-binding</keyword>
<keyword evidence="2" id="KW-0233">DNA recombination</keyword>